<dbReference type="Gene3D" id="3.30.160.20">
    <property type="match status" value="1"/>
</dbReference>
<evidence type="ECO:0000313" key="3">
    <source>
        <dbReference type="EMBL" id="MED6206005.1"/>
    </source>
</evidence>
<evidence type="ECO:0000259" key="2">
    <source>
        <dbReference type="Pfam" id="PF25502"/>
    </source>
</evidence>
<dbReference type="InterPro" id="IPR057237">
    <property type="entry name" value="DUF7915"/>
</dbReference>
<sequence>MFSPSLFTIRTQNLQQCPCKGSYKAENFWPVEGYIGGLKMEPSNVVSMLLELLVDPILPAKASSRDSPPLSQQQSVAKQVHSVVLLYNYYHRKQNPELDFLPFDEFCKLAVSLRPNLLAHMKSTRKSDESELIDVANQDQLSLTEEKVMEACNISRSLDPLKSVPNVEGWPISKVAVLLVDCKMENCFLLFGSITEGVWSLIEKDVDASSFSSNVSSENGTKFYKKRKVIDGLQNTKFLRIGYSAVKEAAGVSETDVTVLGRYTVYSKSKEKAAARFFIMKCSQLINQEANQVPIRDLIQRLQGPLVKMSSSSWIITPAVEYFDLLPYAEVISEWFSRETISNSLQEPNLAEKKAVEDGAERTESNITKGVNIDLDSKPSSDNIESVQQKKNNTSCTMAECGSVKEAQDMDVNNSSVVPSQNRECQLNVNTLHVSEDQNMENKSTQHNSNGFTHPIKVVKVDPTMSLIDEDEGGKSACNKIWGYTDSEKDIQEEFSPVANNSHSNIEKLQNLLDSKGGALSQTALTILKRKKNELTLLQRMVDEDIALCEQKIQRILADVEDSLEIKLDTIIEGCNYAWEENHGGIRKSLEDQCLAPCTKMKSWAEAVLITQSPCEELDSICNKNIWTIPMYRVSLSDRGFQALVTVKGPDFEFSLGGDSCSNPSEARDSAAAQMLANLRSRQP</sequence>
<accession>A0ABU6Y6I7</accession>
<dbReference type="InterPro" id="IPR057235">
    <property type="entry name" value="DUF7913"/>
</dbReference>
<name>A0ABU6Y6I7_9FABA</name>
<dbReference type="Proteomes" id="UP001341840">
    <property type="component" value="Unassembled WGS sequence"/>
</dbReference>
<evidence type="ECO:0000313" key="4">
    <source>
        <dbReference type="Proteomes" id="UP001341840"/>
    </source>
</evidence>
<evidence type="ECO:0008006" key="5">
    <source>
        <dbReference type="Google" id="ProtNLM"/>
    </source>
</evidence>
<gene>
    <name evidence="3" type="ORF">PIB30_022895</name>
</gene>
<proteinExistence type="predicted"/>
<protein>
    <recommendedName>
        <fullName evidence="5">DRBM domain-containing protein</fullName>
    </recommendedName>
</protein>
<dbReference type="Pfam" id="PF25500">
    <property type="entry name" value="DUF7913"/>
    <property type="match status" value="1"/>
</dbReference>
<evidence type="ECO:0000259" key="1">
    <source>
        <dbReference type="Pfam" id="PF25500"/>
    </source>
</evidence>
<feature type="domain" description="DUF7913" evidence="1">
    <location>
        <begin position="43"/>
        <end position="159"/>
    </location>
</feature>
<reference evidence="3 4" key="1">
    <citation type="journal article" date="2023" name="Plants (Basel)">
        <title>Bridging the Gap: Combining Genomics and Transcriptomics Approaches to Understand Stylosanthes scabra, an Orphan Legume from the Brazilian Caatinga.</title>
        <authorList>
            <person name="Ferreira-Neto J.R.C."/>
            <person name="da Silva M.D."/>
            <person name="Binneck E."/>
            <person name="de Melo N.F."/>
            <person name="da Silva R.H."/>
            <person name="de Melo A.L.T.M."/>
            <person name="Pandolfi V."/>
            <person name="Bustamante F.O."/>
            <person name="Brasileiro-Vidal A.C."/>
            <person name="Benko-Iseppon A.M."/>
        </authorList>
    </citation>
    <scope>NUCLEOTIDE SEQUENCE [LARGE SCALE GENOMIC DNA]</scope>
    <source>
        <tissue evidence="3">Leaves</tissue>
    </source>
</reference>
<dbReference type="Pfam" id="PF25502">
    <property type="entry name" value="DUF7915"/>
    <property type="match status" value="1"/>
</dbReference>
<dbReference type="PANTHER" id="PTHR33913:SF1">
    <property type="entry name" value="DRBM DOMAIN-CONTAINING PROTEIN"/>
    <property type="match status" value="1"/>
</dbReference>
<dbReference type="PANTHER" id="PTHR33913">
    <property type="entry name" value="ALEURONE LAYER MORPHOGENESIS PROTEIN"/>
    <property type="match status" value="1"/>
</dbReference>
<dbReference type="EMBL" id="JASCZI010241734">
    <property type="protein sequence ID" value="MED6206005.1"/>
    <property type="molecule type" value="Genomic_DNA"/>
</dbReference>
<feature type="domain" description="DUF7915" evidence="2">
    <location>
        <begin position="195"/>
        <end position="338"/>
    </location>
</feature>
<organism evidence="3 4">
    <name type="scientific">Stylosanthes scabra</name>
    <dbReference type="NCBI Taxonomy" id="79078"/>
    <lineage>
        <taxon>Eukaryota</taxon>
        <taxon>Viridiplantae</taxon>
        <taxon>Streptophyta</taxon>
        <taxon>Embryophyta</taxon>
        <taxon>Tracheophyta</taxon>
        <taxon>Spermatophyta</taxon>
        <taxon>Magnoliopsida</taxon>
        <taxon>eudicotyledons</taxon>
        <taxon>Gunneridae</taxon>
        <taxon>Pentapetalae</taxon>
        <taxon>rosids</taxon>
        <taxon>fabids</taxon>
        <taxon>Fabales</taxon>
        <taxon>Fabaceae</taxon>
        <taxon>Papilionoideae</taxon>
        <taxon>50 kb inversion clade</taxon>
        <taxon>dalbergioids sensu lato</taxon>
        <taxon>Dalbergieae</taxon>
        <taxon>Pterocarpus clade</taxon>
        <taxon>Stylosanthes</taxon>
    </lineage>
</organism>
<comment type="caution">
    <text evidence="3">The sequence shown here is derived from an EMBL/GenBank/DDBJ whole genome shotgun (WGS) entry which is preliminary data.</text>
</comment>
<keyword evidence="4" id="KW-1185">Reference proteome</keyword>